<accession>A0A6C0JP08</accession>
<evidence type="ECO:0000313" key="1">
    <source>
        <dbReference type="EMBL" id="QHU07472.1"/>
    </source>
</evidence>
<proteinExistence type="predicted"/>
<sequence length="898" mass="107526">MEELEKFKIFLNESINKYYKNYNISDKEKEIIENTNFKPIINTKINTNSYFILENKDININFSKNENYNISDSIISTKIFNDINNNITSINKLDLYGFEFKTDDNANIIFSLNNNNYDIKYEIKLQDKYIYIDNKKLEKFNNNTLFYVYIDKTKIIMIIDNKIIYEIHKKNIDLYLDIIILSAWTKIYNLKRILTSFIYLNIINDTQIKLLNIDDNICYNEEENYLIKNTNDNNNGIARLKIQIYDKNIGIKFNIKTDDKNIKIYISNYLSNKNNNNNYYLEINNKKELLLYENLLIKCILGKYNINDEIIININTKSQIEFIRNNNLLYKSECNNINIYLVEFLLIDYNAMISNLLWSTNIINYIDLKYEKLIKFTDNKNYKIENNTIKKKKYDNFSYDNYISSESVIKLNYKYNIKGFEFKIISIHGKGLVGFTKQKKYNLFNNNHNIEFGFYFIPNMRVMIYECNGLFKKHVGGYKFNDKFQIRLNSNNEIEYIKNNILLHKSDNLIVFNSNYYVNIFMNDSNLEIKNIRWLNLECYEAIDKNVNKLINLTSYNHNYLEIIENNVNKITCDKNTFVISDNFVDFNNIKGIEFQICSAYKSAFIGLNKIDNNNIRNINYINYSIYLTNNNRILIYEDNEKIKHVGGYNINDIFQIRLNNRNYIEYIRNSTLLYTSKKSFDINDLYLFHLLIYDIYFSIKNIKWIDKYNYLLICTPMPNEIINPTSMSYDITYKDNCIFKKGESNWYSSAISEKGIFFNNKSKVIGFEFTILNEYKNYIIGLTQKHKDFSCCFVNIDYSFYLLDNNNILIYEQAADKGNYGKYKKNDTFQIIYDYNSNTIIYLHNYKEIYKSFIKCNNEIEYYIDISLYNDDCCIKNLKWITLDNINYKKGFRCNLQ</sequence>
<protein>
    <submittedName>
        <fullName evidence="1">Uncharacterized protein</fullName>
    </submittedName>
</protein>
<dbReference type="EMBL" id="MN740684">
    <property type="protein sequence ID" value="QHU07472.1"/>
    <property type="molecule type" value="Genomic_DNA"/>
</dbReference>
<organism evidence="1">
    <name type="scientific">viral metagenome</name>
    <dbReference type="NCBI Taxonomy" id="1070528"/>
    <lineage>
        <taxon>unclassified sequences</taxon>
        <taxon>metagenomes</taxon>
        <taxon>organismal metagenomes</taxon>
    </lineage>
</organism>
<name>A0A6C0JP08_9ZZZZ</name>
<dbReference type="Gene3D" id="2.60.120.920">
    <property type="match status" value="1"/>
</dbReference>
<dbReference type="InterPro" id="IPR043136">
    <property type="entry name" value="B30.2/SPRY_sf"/>
</dbReference>
<dbReference type="AlphaFoldDB" id="A0A6C0JP08"/>
<reference evidence="1" key="1">
    <citation type="journal article" date="2020" name="Nature">
        <title>Giant virus diversity and host interactions through global metagenomics.</title>
        <authorList>
            <person name="Schulz F."/>
            <person name="Roux S."/>
            <person name="Paez-Espino D."/>
            <person name="Jungbluth S."/>
            <person name="Walsh D.A."/>
            <person name="Denef V.J."/>
            <person name="McMahon K.D."/>
            <person name="Konstantinidis K.T."/>
            <person name="Eloe-Fadrosh E.A."/>
            <person name="Kyrpides N.C."/>
            <person name="Woyke T."/>
        </authorList>
    </citation>
    <scope>NUCLEOTIDE SEQUENCE</scope>
    <source>
        <strain evidence="1">GVMAG-S-1040241-154</strain>
    </source>
</reference>